<protein>
    <submittedName>
        <fullName evidence="1">RING/U-box protein</fullName>
    </submittedName>
</protein>
<keyword evidence="2" id="KW-1185">Reference proteome</keyword>
<dbReference type="PANTHER" id="PTHR47344">
    <property type="entry name" value="RING ZINC FINGER PROTEIN-RELATED"/>
    <property type="match status" value="1"/>
</dbReference>
<sequence>MQQWFEYCTSKKHTCPVCKQGCKAKDACRLYFQSIGDVKESVVTQKQAGVEEDAGVLRKEVKRLEGKVSGLSTVLEKQTKELDELKDEVFFNFYNLFLLLFSLI</sequence>
<evidence type="ECO:0000313" key="1">
    <source>
        <dbReference type="EMBL" id="MCI16784.1"/>
    </source>
</evidence>
<proteinExistence type="predicted"/>
<organism evidence="1 2">
    <name type="scientific">Trifolium medium</name>
    <dbReference type="NCBI Taxonomy" id="97028"/>
    <lineage>
        <taxon>Eukaryota</taxon>
        <taxon>Viridiplantae</taxon>
        <taxon>Streptophyta</taxon>
        <taxon>Embryophyta</taxon>
        <taxon>Tracheophyta</taxon>
        <taxon>Spermatophyta</taxon>
        <taxon>Magnoliopsida</taxon>
        <taxon>eudicotyledons</taxon>
        <taxon>Gunneridae</taxon>
        <taxon>Pentapetalae</taxon>
        <taxon>rosids</taxon>
        <taxon>fabids</taxon>
        <taxon>Fabales</taxon>
        <taxon>Fabaceae</taxon>
        <taxon>Papilionoideae</taxon>
        <taxon>50 kb inversion clade</taxon>
        <taxon>NPAAA clade</taxon>
        <taxon>Hologalegina</taxon>
        <taxon>IRL clade</taxon>
        <taxon>Trifolieae</taxon>
        <taxon>Trifolium</taxon>
    </lineage>
</organism>
<accession>A0A392PY82</accession>
<name>A0A392PY82_9FABA</name>
<evidence type="ECO:0000313" key="2">
    <source>
        <dbReference type="Proteomes" id="UP000265520"/>
    </source>
</evidence>
<dbReference type="Proteomes" id="UP000265520">
    <property type="component" value="Unassembled WGS sequence"/>
</dbReference>
<reference evidence="1 2" key="1">
    <citation type="journal article" date="2018" name="Front. Plant Sci.">
        <title>Red Clover (Trifolium pratense) and Zigzag Clover (T. medium) - A Picture of Genomic Similarities and Differences.</title>
        <authorList>
            <person name="Dluhosova J."/>
            <person name="Istvanek J."/>
            <person name="Nedelnik J."/>
            <person name="Repkova J."/>
        </authorList>
    </citation>
    <scope>NUCLEOTIDE SEQUENCE [LARGE SCALE GENOMIC DNA]</scope>
    <source>
        <strain evidence="2">cv. 10/8</strain>
        <tissue evidence="1">Leaf</tissue>
    </source>
</reference>
<dbReference type="EMBL" id="LXQA010102433">
    <property type="protein sequence ID" value="MCI16784.1"/>
    <property type="molecule type" value="Genomic_DNA"/>
</dbReference>
<dbReference type="PANTHER" id="PTHR47344:SF1">
    <property type="entry name" value="RING ZINC FINGER PROTEIN-RELATED"/>
    <property type="match status" value="1"/>
</dbReference>
<comment type="caution">
    <text evidence="1">The sequence shown here is derived from an EMBL/GenBank/DDBJ whole genome shotgun (WGS) entry which is preliminary data.</text>
</comment>
<dbReference type="AlphaFoldDB" id="A0A392PY82"/>